<evidence type="ECO:0000256" key="8">
    <source>
        <dbReference type="ARBA" id="ARBA00022583"/>
    </source>
</evidence>
<evidence type="ECO:0000256" key="1">
    <source>
        <dbReference type="ARBA" id="ARBA00004413"/>
    </source>
</evidence>
<evidence type="ECO:0000256" key="9">
    <source>
        <dbReference type="ARBA" id="ARBA00023054"/>
    </source>
</evidence>
<feature type="coiled-coil region" evidence="16">
    <location>
        <begin position="593"/>
        <end position="627"/>
    </location>
</feature>
<dbReference type="GO" id="GO:0005768">
    <property type="term" value="C:endosome"/>
    <property type="evidence" value="ECO:0007669"/>
    <property type="project" value="TreeGrafter"/>
</dbReference>
<dbReference type="GO" id="GO:0006897">
    <property type="term" value="P:endocytosis"/>
    <property type="evidence" value="ECO:0007669"/>
    <property type="project" value="UniProtKB-KW"/>
</dbReference>
<organism evidence="20 21">
    <name type="scientific">Neotoma lepida</name>
    <name type="common">Desert woodrat</name>
    <dbReference type="NCBI Taxonomy" id="56216"/>
    <lineage>
        <taxon>Eukaryota</taxon>
        <taxon>Metazoa</taxon>
        <taxon>Chordata</taxon>
        <taxon>Craniata</taxon>
        <taxon>Vertebrata</taxon>
        <taxon>Euteleostomi</taxon>
        <taxon>Mammalia</taxon>
        <taxon>Eutheria</taxon>
        <taxon>Euarchontoglires</taxon>
        <taxon>Glires</taxon>
        <taxon>Rodentia</taxon>
        <taxon>Myomorpha</taxon>
        <taxon>Muroidea</taxon>
        <taxon>Cricetidae</taxon>
        <taxon>Neotominae</taxon>
        <taxon>Neotoma</taxon>
    </lineage>
</organism>
<dbReference type="Proteomes" id="UP000092124">
    <property type="component" value="Unassembled WGS sequence"/>
</dbReference>
<evidence type="ECO:0000256" key="14">
    <source>
        <dbReference type="PROSITE-ProRule" id="PRU00192"/>
    </source>
</evidence>
<evidence type="ECO:0000256" key="11">
    <source>
        <dbReference type="ARBA" id="ARBA00023136"/>
    </source>
</evidence>
<reference evidence="20 21" key="1">
    <citation type="submission" date="2016-06" db="EMBL/GenBank/DDBJ databases">
        <title>The Draft Genome Sequence and Annotation of the Desert Woodrat Neotoma lepida.</title>
        <authorList>
            <person name="Campbell M."/>
            <person name="Oakeson K.F."/>
            <person name="Yandell M."/>
            <person name="Halpert J.R."/>
            <person name="Dearing D."/>
        </authorList>
    </citation>
    <scope>NUCLEOTIDE SEQUENCE [LARGE SCALE GENOMIC DNA]</scope>
    <source>
        <strain evidence="20">417</strain>
        <tissue evidence="20">Liver</tissue>
    </source>
</reference>
<keyword evidence="10" id="KW-0446">Lipid-binding</keyword>
<feature type="region of interest" description="Disordered" evidence="17">
    <location>
        <begin position="188"/>
        <end position="221"/>
    </location>
</feature>
<dbReference type="InterPro" id="IPR038508">
    <property type="entry name" value="ArfGAP_dom_sf"/>
</dbReference>
<feature type="region of interest" description="Disordered" evidence="17">
    <location>
        <begin position="719"/>
        <end position="740"/>
    </location>
</feature>
<dbReference type="Gene3D" id="2.30.30.40">
    <property type="entry name" value="SH3 Domains"/>
    <property type="match status" value="1"/>
</dbReference>
<accession>A0A1A6GI38</accession>
<name>A0A1A6GI38_NEOLE</name>
<keyword evidence="21" id="KW-1185">Reference proteome</keyword>
<evidence type="ECO:0000256" key="13">
    <source>
        <dbReference type="ARBA" id="ARBA00064966"/>
    </source>
</evidence>
<evidence type="ECO:0000256" key="4">
    <source>
        <dbReference type="ARBA" id="ARBA00022443"/>
    </source>
</evidence>
<evidence type="ECO:0000256" key="16">
    <source>
        <dbReference type="SAM" id="Coils"/>
    </source>
</evidence>
<evidence type="ECO:0000313" key="20">
    <source>
        <dbReference type="EMBL" id="OBS65425.1"/>
    </source>
</evidence>
<dbReference type="GO" id="GO:0005543">
    <property type="term" value="F:phospholipid binding"/>
    <property type="evidence" value="ECO:0007669"/>
    <property type="project" value="TreeGrafter"/>
</dbReference>
<dbReference type="PROSITE" id="PS50002">
    <property type="entry name" value="SH3"/>
    <property type="match status" value="1"/>
</dbReference>
<comment type="caution">
    <text evidence="20">The sequence shown here is derived from an EMBL/GenBank/DDBJ whole genome shotgun (WGS) entry which is preliminary data.</text>
</comment>
<evidence type="ECO:0000256" key="12">
    <source>
        <dbReference type="ARBA" id="ARBA00055545"/>
    </source>
</evidence>
<dbReference type="PRINTS" id="PR00452">
    <property type="entry name" value="SH3DOMAIN"/>
</dbReference>
<dbReference type="OrthoDB" id="10255128at2759"/>
<evidence type="ECO:0000313" key="21">
    <source>
        <dbReference type="Proteomes" id="UP000092124"/>
    </source>
</evidence>
<dbReference type="FunFam" id="2.30.30.40:FF:000014">
    <property type="entry name" value="Kinase C and casein kinase substrate in neurons protein"/>
    <property type="match status" value="1"/>
</dbReference>
<dbReference type="GO" id="GO:0007010">
    <property type="term" value="P:cytoskeleton organization"/>
    <property type="evidence" value="ECO:0007669"/>
    <property type="project" value="TreeGrafter"/>
</dbReference>
<dbReference type="Gene3D" id="1.10.220.150">
    <property type="entry name" value="Arf GTPase activating protein"/>
    <property type="match status" value="1"/>
</dbReference>
<comment type="subunit">
    <text evidence="13">Homodimer. May form heterooligomers with other PACSINs. Interacts (via SH3 domain) with DNM1, SYNJ1 and WASL. Interacts with TRPV4.</text>
</comment>
<feature type="compositionally biased region" description="Basic and acidic residues" evidence="17">
    <location>
        <begin position="721"/>
        <end position="733"/>
    </location>
</feature>
<keyword evidence="7" id="KW-0597">Phosphoprotein</keyword>
<dbReference type="PROSITE" id="PS51741">
    <property type="entry name" value="F_BAR"/>
    <property type="match status" value="1"/>
</dbReference>
<dbReference type="PANTHER" id="PTHR23065">
    <property type="entry name" value="PROLINE-SERINE-THREONINE PHOSPHATASE INTERACTING PROTEIN 1"/>
    <property type="match status" value="1"/>
</dbReference>
<evidence type="ECO:0000256" key="2">
    <source>
        <dbReference type="ARBA" id="ARBA00004496"/>
    </source>
</evidence>
<dbReference type="CDD" id="cd07681">
    <property type="entry name" value="F-BAR_PACSIN3"/>
    <property type="match status" value="1"/>
</dbReference>
<dbReference type="PANTHER" id="PTHR23065:SF18">
    <property type="entry name" value="PROTEIN KINASE C AND CASEIN KINASE SUBSTRATE IN NEURONS PROTEIN 3"/>
    <property type="match status" value="1"/>
</dbReference>
<evidence type="ECO:0000259" key="19">
    <source>
        <dbReference type="PROSITE" id="PS51741"/>
    </source>
</evidence>
<dbReference type="InterPro" id="IPR027267">
    <property type="entry name" value="AH/BAR_dom_sf"/>
</dbReference>
<feature type="compositionally biased region" description="Basic and acidic residues" evidence="17">
    <location>
        <begin position="348"/>
        <end position="357"/>
    </location>
</feature>
<dbReference type="CDD" id="cd11997">
    <property type="entry name" value="SH3_PACSIN3"/>
    <property type="match status" value="1"/>
</dbReference>
<keyword evidence="11" id="KW-0472">Membrane</keyword>
<dbReference type="AlphaFoldDB" id="A0A1A6GI38"/>
<dbReference type="FunFam" id="1.20.1270.60:FF:000009">
    <property type="entry name" value="Protein kinase C and casein kinase substrate in neurons 2"/>
    <property type="match status" value="1"/>
</dbReference>
<dbReference type="GO" id="GO:0005886">
    <property type="term" value="C:plasma membrane"/>
    <property type="evidence" value="ECO:0007669"/>
    <property type="project" value="UniProtKB-SubCell"/>
</dbReference>
<dbReference type="EMBL" id="LZPO01096786">
    <property type="protein sequence ID" value="OBS65425.1"/>
    <property type="molecule type" value="Genomic_DNA"/>
</dbReference>
<keyword evidence="6" id="KW-0963">Cytoplasm</keyword>
<feature type="domain" description="F-BAR" evidence="19">
    <location>
        <begin position="44"/>
        <end position="314"/>
    </location>
</feature>
<dbReference type="Pfam" id="PF00611">
    <property type="entry name" value="FCH"/>
    <property type="match status" value="1"/>
</dbReference>
<gene>
    <name evidence="20" type="ORF">A6R68_06017</name>
</gene>
<proteinExistence type="inferred from homology"/>
<feature type="region of interest" description="Disordered" evidence="17">
    <location>
        <begin position="348"/>
        <end position="401"/>
    </location>
</feature>
<dbReference type="SUPFAM" id="SSF103657">
    <property type="entry name" value="BAR/IMD domain-like"/>
    <property type="match status" value="1"/>
</dbReference>
<dbReference type="Pfam" id="PF14604">
    <property type="entry name" value="SH3_9"/>
    <property type="match status" value="1"/>
</dbReference>
<feature type="compositionally biased region" description="Basic and acidic residues" evidence="17">
    <location>
        <begin position="188"/>
        <end position="210"/>
    </location>
</feature>
<comment type="function">
    <text evidence="12">Plays a role in endocytosis and regulates internalization of plasma membrane proteins. Overexpression impairs internalization of SLC2A1/GLUT1 and TRPV4 and increases the levels of SLC2A1/GLUT1 and TRPV4 at the cell membrane. Inhibits the TRPV4 calcium channel activity.</text>
</comment>
<sequence length="864" mass="96759">MELFVVSGPFETFLDVVVVGSSTTSATIPCCRDTMAPEEDAGGEVLGGSFWEAGNYRRTVQRVEDGHRLCGDLVSCFQERARIEKAYAQQLADWARKWRGAVEKGPQYGTLEKAWHAFFTAAERLSELHLEVREKLHGPDSERVRTWQRGAFHRPVLGGFRESRAAEDGFRKAQKPWLKRLKEVEASKKSYHTARKDEKTAQTRESHAKADSSVSQEQLRKLQERVGRCTKEAEKMKTQYEQTLAELNRYTPRYMEDMEQAFESCQAAERQRLLFFKDMLLTLHQHLDLSSSDKFHELHRDLQQGIEAASDEEDLRWWRSTHGPGMAMNWPQFEAGEWSLDTQRAISRKEKGGRSPDEVTLTSIVPTRDGTAPPPQSPACPASPGSGQDEDWSDEESPRKAATGVRVRALYDYAGQEADELSFRAGEELLKMSEEDEQGWCQGQLQSGRIGLYPANYVECLFRLWRQESELGQHHTAFFRQHGCMANDANTKYNSRAAQMYREKIRQLGSAALAKHGTDLWIDNMNSAPSHSPEKKDSDFFTEHTQLGAKKGLGAQKVSNQSFTEIERQAQVAEKLREQQAADAKKQAEESMVASMRLAYQELQIDRKKEEKKLQNLEGKKREQAERLGMGLVSRSSISHSVLSEMQVIEQETPLSAKSSRSQLDLFDDVGTFASGPPKYKDNPFSLGETFGSRWDSDAAWGMDRVEEKEPEVTISSIRPISERTASRREVESRSSGLESSEARQKFAGAKAISSDMFFGREVDSEVGKVVYLVAAGSSLNFFAAVLYEARSRLQQLSGSSAISSSDLFGDMDGGHGGGTVSLGNVLPTADIAQFKQGVKSVAGKMAVLANGVMNSLQDRYGSY</sequence>
<dbReference type="GO" id="GO:0030100">
    <property type="term" value="P:regulation of endocytosis"/>
    <property type="evidence" value="ECO:0007669"/>
    <property type="project" value="UniProtKB-ARBA"/>
</dbReference>
<evidence type="ECO:0000256" key="7">
    <source>
        <dbReference type="ARBA" id="ARBA00022553"/>
    </source>
</evidence>
<keyword evidence="4 14" id="KW-0728">SH3 domain</keyword>
<evidence type="ECO:0000256" key="5">
    <source>
        <dbReference type="ARBA" id="ARBA00022475"/>
    </source>
</evidence>
<dbReference type="GO" id="GO:0097320">
    <property type="term" value="P:plasma membrane tubulation"/>
    <property type="evidence" value="ECO:0007669"/>
    <property type="project" value="TreeGrafter"/>
</dbReference>
<dbReference type="InterPro" id="IPR036028">
    <property type="entry name" value="SH3-like_dom_sf"/>
</dbReference>
<keyword evidence="9 15" id="KW-0175">Coiled coil</keyword>
<evidence type="ECO:0000256" key="6">
    <source>
        <dbReference type="ARBA" id="ARBA00022490"/>
    </source>
</evidence>
<keyword evidence="8" id="KW-0254">Endocytosis</keyword>
<feature type="domain" description="SH3" evidence="18">
    <location>
        <begin position="402"/>
        <end position="463"/>
    </location>
</feature>
<dbReference type="SMART" id="SM00055">
    <property type="entry name" value="FCH"/>
    <property type="match status" value="1"/>
</dbReference>
<comment type="subcellular location">
    <subcellularLocation>
        <location evidence="1">Cell membrane</location>
        <topology evidence="1">Peripheral membrane protein</topology>
        <orientation evidence="1">Cytoplasmic side</orientation>
    </subcellularLocation>
    <subcellularLocation>
        <location evidence="2">Cytoplasm</location>
    </subcellularLocation>
</comment>
<dbReference type="Gene3D" id="1.20.1270.60">
    <property type="entry name" value="Arfaptin homology (AH) domain/BAR domain"/>
    <property type="match status" value="1"/>
</dbReference>
<comment type="similarity">
    <text evidence="3">Belongs to the PACSIN family.</text>
</comment>
<dbReference type="SMART" id="SM00326">
    <property type="entry name" value="SH3"/>
    <property type="match status" value="1"/>
</dbReference>
<evidence type="ECO:0000256" key="17">
    <source>
        <dbReference type="SAM" id="MobiDB-lite"/>
    </source>
</evidence>
<dbReference type="InterPro" id="IPR001452">
    <property type="entry name" value="SH3_domain"/>
</dbReference>
<dbReference type="InterPro" id="IPR031160">
    <property type="entry name" value="F_BAR_dom"/>
</dbReference>
<keyword evidence="5" id="KW-1003">Cell membrane</keyword>
<dbReference type="InterPro" id="IPR001060">
    <property type="entry name" value="FCH_dom"/>
</dbReference>
<dbReference type="STRING" id="56216.A0A1A6GI38"/>
<evidence type="ECO:0000256" key="10">
    <source>
        <dbReference type="ARBA" id="ARBA00023121"/>
    </source>
</evidence>
<evidence type="ECO:0008006" key="22">
    <source>
        <dbReference type="Google" id="ProtNLM"/>
    </source>
</evidence>
<evidence type="ECO:0000256" key="3">
    <source>
        <dbReference type="ARBA" id="ARBA00010461"/>
    </source>
</evidence>
<evidence type="ECO:0000256" key="15">
    <source>
        <dbReference type="PROSITE-ProRule" id="PRU01077"/>
    </source>
</evidence>
<evidence type="ECO:0000259" key="18">
    <source>
        <dbReference type="PROSITE" id="PS50002"/>
    </source>
</evidence>
<protein>
    <recommendedName>
        <fullName evidence="22">SH3 domain-containing protein</fullName>
    </recommendedName>
</protein>
<dbReference type="SUPFAM" id="SSF50044">
    <property type="entry name" value="SH3-domain"/>
    <property type="match status" value="1"/>
</dbReference>